<dbReference type="Pfam" id="PF00702">
    <property type="entry name" value="Hydrolase"/>
    <property type="match status" value="1"/>
</dbReference>
<dbReference type="Gene3D" id="3.40.50.1000">
    <property type="entry name" value="HAD superfamily/HAD-like"/>
    <property type="match status" value="1"/>
</dbReference>
<dbReference type="SUPFAM" id="SSF56784">
    <property type="entry name" value="HAD-like"/>
    <property type="match status" value="1"/>
</dbReference>
<protein>
    <submittedName>
        <fullName evidence="1">Sugar-phosphatase</fullName>
    </submittedName>
</protein>
<comment type="caution">
    <text evidence="1">The sequence shown here is derived from an EMBL/GenBank/DDBJ whole genome shotgun (WGS) entry which is preliminary data.</text>
</comment>
<dbReference type="SFLD" id="SFLDG01129">
    <property type="entry name" value="C1.5:_HAD__Beta-PGM__Phosphata"/>
    <property type="match status" value="1"/>
</dbReference>
<gene>
    <name evidence="1" type="ORF">C8N24_3588</name>
</gene>
<sequence>MPEAVLFDLDGVLVESAPVVEASWSRWAGERGVDWAALRPVLHGRPGRELVSEFAPDLDVEAEVATITAYEMAEEGSLRAIPGARECMDAAPRWAIATSGGRELALGRLRAVGHPVPDVLVSADDITQGKPHPEPYLKAAAALGVVPEACLVIEDAPAGIAAGKAAGMRVVAVTTSHGAEELAAADAVYASMADVRREEL</sequence>
<evidence type="ECO:0000313" key="1">
    <source>
        <dbReference type="EMBL" id="RKQ93717.1"/>
    </source>
</evidence>
<dbReference type="PANTHER" id="PTHR43481">
    <property type="entry name" value="FRUCTOSE-1-PHOSPHATE PHOSPHATASE"/>
    <property type="match status" value="1"/>
</dbReference>
<dbReference type="PANTHER" id="PTHR43481:SF4">
    <property type="entry name" value="GLYCEROL-1-PHOSPHATE PHOSPHOHYDROLASE 1-RELATED"/>
    <property type="match status" value="1"/>
</dbReference>
<dbReference type="InterPro" id="IPR023214">
    <property type="entry name" value="HAD_sf"/>
</dbReference>
<proteinExistence type="predicted"/>
<keyword evidence="2" id="KW-1185">Reference proteome</keyword>
<dbReference type="InterPro" id="IPR023198">
    <property type="entry name" value="PGP-like_dom2"/>
</dbReference>
<dbReference type="EMBL" id="RBIL01000001">
    <property type="protein sequence ID" value="RKQ93717.1"/>
    <property type="molecule type" value="Genomic_DNA"/>
</dbReference>
<dbReference type="InterPro" id="IPR051806">
    <property type="entry name" value="HAD-like_SPP"/>
</dbReference>
<dbReference type="RefSeq" id="WP_121252093.1">
    <property type="nucleotide sequence ID" value="NZ_RBIL01000001.1"/>
</dbReference>
<dbReference type="SFLD" id="SFLDG01135">
    <property type="entry name" value="C1.5.6:_HAD__Beta-PGM__Phospha"/>
    <property type="match status" value="1"/>
</dbReference>
<evidence type="ECO:0000313" key="2">
    <source>
        <dbReference type="Proteomes" id="UP000278962"/>
    </source>
</evidence>
<dbReference type="GO" id="GO:0050308">
    <property type="term" value="F:sugar-phosphatase activity"/>
    <property type="evidence" value="ECO:0007669"/>
    <property type="project" value="TreeGrafter"/>
</dbReference>
<reference evidence="1 2" key="1">
    <citation type="submission" date="2018-10" db="EMBL/GenBank/DDBJ databases">
        <title>Genomic Encyclopedia of Archaeal and Bacterial Type Strains, Phase II (KMG-II): from individual species to whole genera.</title>
        <authorList>
            <person name="Goeker M."/>
        </authorList>
    </citation>
    <scope>NUCLEOTIDE SEQUENCE [LARGE SCALE GENOMIC DNA]</scope>
    <source>
        <strain evidence="1 2">DSM 14954</strain>
    </source>
</reference>
<dbReference type="InterPro" id="IPR036412">
    <property type="entry name" value="HAD-like_sf"/>
</dbReference>
<dbReference type="SFLD" id="SFLDS00003">
    <property type="entry name" value="Haloacid_Dehalogenase"/>
    <property type="match status" value="1"/>
</dbReference>
<dbReference type="Gene3D" id="1.10.150.240">
    <property type="entry name" value="Putative phosphatase, domain 2"/>
    <property type="match status" value="1"/>
</dbReference>
<dbReference type="Proteomes" id="UP000278962">
    <property type="component" value="Unassembled WGS sequence"/>
</dbReference>
<organism evidence="1 2">
    <name type="scientific">Solirubrobacter pauli</name>
    <dbReference type="NCBI Taxonomy" id="166793"/>
    <lineage>
        <taxon>Bacteria</taxon>
        <taxon>Bacillati</taxon>
        <taxon>Actinomycetota</taxon>
        <taxon>Thermoleophilia</taxon>
        <taxon>Solirubrobacterales</taxon>
        <taxon>Solirubrobacteraceae</taxon>
        <taxon>Solirubrobacter</taxon>
    </lineage>
</organism>
<name>A0A660LF17_9ACTN</name>
<accession>A0A660LF17</accession>
<dbReference type="OrthoDB" id="9800058at2"/>
<dbReference type="NCBIfam" id="TIGR01509">
    <property type="entry name" value="HAD-SF-IA-v3"/>
    <property type="match status" value="1"/>
</dbReference>
<dbReference type="InterPro" id="IPR006439">
    <property type="entry name" value="HAD-SF_hydro_IA"/>
</dbReference>
<dbReference type="AlphaFoldDB" id="A0A660LF17"/>